<evidence type="ECO:0000256" key="1">
    <source>
        <dbReference type="SAM" id="Phobius"/>
    </source>
</evidence>
<gene>
    <name evidence="3" type="ordered locus">Mefer_1301</name>
</gene>
<evidence type="ECO:0000313" key="3">
    <source>
        <dbReference type="EMBL" id="ACV25110.1"/>
    </source>
</evidence>
<evidence type="ECO:0000259" key="2">
    <source>
        <dbReference type="Pfam" id="PF11495"/>
    </source>
</evidence>
<dbReference type="Proteomes" id="UP000001495">
    <property type="component" value="Chromosome"/>
</dbReference>
<feature type="domain" description="Transcription regulator TrmB C-terminal" evidence="2">
    <location>
        <begin position="45"/>
        <end position="122"/>
    </location>
</feature>
<dbReference type="KEGG" id="mfe:Mefer_1301"/>
<keyword evidence="1" id="KW-0472">Membrane</keyword>
<sequence length="257" mass="28749">MILVIIMKKIGILEVVVMLSILITSISLAYKFYSNNGNDYEFDGNQMYKCAWVCEKILDKNFPLNATIIGKWTLSKKPFNGEVEIYDAKGGTLYAIYNGTPITIGGELAYQEDIAAKKIILHPIGKSIIFYELDPIEGKSFRDIANKIENTTKNFNIVDVIVEGSMGVDSKTYTPAERQRIINNLDVDIKKGLELYFVEYGIIINGKIHLNTLKNLDKCIGASNISTSKLTVYVVVNNSIDEIPTKIKEKYAIVTLG</sequence>
<dbReference type="EMBL" id="CP001696">
    <property type="protein sequence ID" value="ACV25110.1"/>
    <property type="molecule type" value="Genomic_DNA"/>
</dbReference>
<organism evidence="3 4">
    <name type="scientific">Methanocaldococcus fervens (strain DSM 4213 / JCM 15782 / AG86)</name>
    <name type="common">Methanococcus fervens</name>
    <dbReference type="NCBI Taxonomy" id="573064"/>
    <lineage>
        <taxon>Archaea</taxon>
        <taxon>Methanobacteriati</taxon>
        <taxon>Methanobacteriota</taxon>
        <taxon>Methanomada group</taxon>
        <taxon>Methanococci</taxon>
        <taxon>Methanococcales</taxon>
        <taxon>Methanocaldococcaceae</taxon>
        <taxon>Methanocaldococcus</taxon>
    </lineage>
</organism>
<keyword evidence="1" id="KW-1133">Transmembrane helix</keyword>
<evidence type="ECO:0000313" key="4">
    <source>
        <dbReference type="Proteomes" id="UP000001495"/>
    </source>
</evidence>
<dbReference type="HOGENOM" id="CLU_1105215_0_0_2"/>
<feature type="transmembrane region" description="Helical" evidence="1">
    <location>
        <begin position="12"/>
        <end position="33"/>
    </location>
</feature>
<keyword evidence="4" id="KW-1185">Reference proteome</keyword>
<reference evidence="3" key="1">
    <citation type="submission" date="2009-08" db="EMBL/GenBank/DDBJ databases">
        <title>Complete sequence of chromosome of Methanocaldococcus fervens AG86.</title>
        <authorList>
            <consortium name="US DOE Joint Genome Institute"/>
            <person name="Lucas S."/>
            <person name="Copeland A."/>
            <person name="Lapidus A."/>
            <person name="Glavina del Rio T."/>
            <person name="Tice H."/>
            <person name="Bruce D."/>
            <person name="Goodwin L."/>
            <person name="Pitluck S."/>
            <person name="Chertkov O."/>
            <person name="Detter J.C."/>
            <person name="Han C."/>
            <person name="Tapia R."/>
            <person name="Larimer F."/>
            <person name="Land M."/>
            <person name="Hauser L."/>
            <person name="Kyrpides N."/>
            <person name="Ovchinnikova G."/>
            <person name="Lupa-Sieprawska M."/>
            <person name="Whitman W.B."/>
        </authorList>
    </citation>
    <scope>NUCLEOTIDE SEQUENCE [LARGE SCALE GENOMIC DNA]</scope>
    <source>
        <strain evidence="3">AG86</strain>
    </source>
</reference>
<dbReference type="InterPro" id="IPR021586">
    <property type="entry name" value="Tscrpt_reg_TrmB_C"/>
</dbReference>
<dbReference type="eggNOG" id="arCOG03414">
    <property type="taxonomic scope" value="Archaea"/>
</dbReference>
<dbReference type="AlphaFoldDB" id="C7P978"/>
<proteinExistence type="predicted"/>
<keyword evidence="1" id="KW-0812">Transmembrane</keyword>
<protein>
    <recommendedName>
        <fullName evidence="2">Transcription regulator TrmB C-terminal domain-containing protein</fullName>
    </recommendedName>
</protein>
<dbReference type="STRING" id="573064.Mefer_1301"/>
<name>C7P978_METFA</name>
<dbReference type="Pfam" id="PF11495">
    <property type="entry name" value="Regulator_TrmB"/>
    <property type="match status" value="1"/>
</dbReference>
<dbReference type="SUPFAM" id="SSF159071">
    <property type="entry name" value="TrmB C-terminal domain-like"/>
    <property type="match status" value="1"/>
</dbReference>
<accession>C7P978</accession>